<evidence type="ECO:0000313" key="2">
    <source>
        <dbReference type="Proteomes" id="UP000828048"/>
    </source>
</evidence>
<accession>A0ACB7Z3A7</accession>
<dbReference type="EMBL" id="CM037154">
    <property type="protein sequence ID" value="KAH7859758.1"/>
    <property type="molecule type" value="Genomic_DNA"/>
</dbReference>
<dbReference type="Proteomes" id="UP000828048">
    <property type="component" value="Chromosome 4"/>
</dbReference>
<proteinExistence type="predicted"/>
<protein>
    <submittedName>
        <fullName evidence="1">Uncharacterized protein</fullName>
    </submittedName>
</protein>
<gene>
    <name evidence="1" type="ORF">Vadar_005141</name>
</gene>
<name>A0ACB7Z3A7_9ERIC</name>
<organism evidence="1 2">
    <name type="scientific">Vaccinium darrowii</name>
    <dbReference type="NCBI Taxonomy" id="229202"/>
    <lineage>
        <taxon>Eukaryota</taxon>
        <taxon>Viridiplantae</taxon>
        <taxon>Streptophyta</taxon>
        <taxon>Embryophyta</taxon>
        <taxon>Tracheophyta</taxon>
        <taxon>Spermatophyta</taxon>
        <taxon>Magnoliopsida</taxon>
        <taxon>eudicotyledons</taxon>
        <taxon>Gunneridae</taxon>
        <taxon>Pentapetalae</taxon>
        <taxon>asterids</taxon>
        <taxon>Ericales</taxon>
        <taxon>Ericaceae</taxon>
        <taxon>Vaccinioideae</taxon>
        <taxon>Vaccinieae</taxon>
        <taxon>Vaccinium</taxon>
    </lineage>
</organism>
<comment type="caution">
    <text evidence="1">The sequence shown here is derived from an EMBL/GenBank/DDBJ whole genome shotgun (WGS) entry which is preliminary data.</text>
</comment>
<reference evidence="1 2" key="1">
    <citation type="journal article" date="2021" name="Hortic Res">
        <title>High-quality reference genome and annotation aids understanding of berry development for evergreen blueberry (Vaccinium darrowii).</title>
        <authorList>
            <person name="Yu J."/>
            <person name="Hulse-Kemp A.M."/>
            <person name="Babiker E."/>
            <person name="Staton M."/>
        </authorList>
    </citation>
    <scope>NUCLEOTIDE SEQUENCE [LARGE SCALE GENOMIC DNA]</scope>
    <source>
        <strain evidence="2">cv. NJ 8807/NJ 8810</strain>
        <tissue evidence="1">Young leaf</tissue>
    </source>
</reference>
<evidence type="ECO:0000313" key="1">
    <source>
        <dbReference type="EMBL" id="KAH7859758.1"/>
    </source>
</evidence>
<sequence>MPSPKSGASDFTKQGPGPAQPSPPWSSSSNTPWNWAGLPCGIWALCRQAHWPFGVRYSPSSSIHEIHRHITQLFLDVDDDRVLGATLVDVAVATEVLKLFLGQDTQHAVQVEEQPVYPSIFSRGFVANTRFLTRRAEGSDGFHPGRRRPFLEGRPFPLDIRTNSAVVLQWHTERERLLANGTIELPRNSIQAQLQQFGLRFDQTGSKTSPSRPGLVLLFKYPFWVRLLCGTCTLCQQAHSPVGVRYTVKRKGLMTVAGTNVVAGMVCSSAKVEGIWQFNS</sequence>
<keyword evidence="2" id="KW-1185">Reference proteome</keyword>